<proteinExistence type="predicted"/>
<dbReference type="RefSeq" id="WP_070250811.1">
    <property type="nucleotide sequence ID" value="NZ_LROM01000119.1"/>
</dbReference>
<dbReference type="Proteomes" id="UP000175989">
    <property type="component" value="Unassembled WGS sequence"/>
</dbReference>
<dbReference type="Pfam" id="PF11454">
    <property type="entry name" value="DUF3016"/>
    <property type="match status" value="1"/>
</dbReference>
<organism evidence="2 3">
    <name type="scientific">Duganella phyllosphaerae</name>
    <dbReference type="NCBI Taxonomy" id="762836"/>
    <lineage>
        <taxon>Bacteria</taxon>
        <taxon>Pseudomonadati</taxon>
        <taxon>Pseudomonadota</taxon>
        <taxon>Betaproteobacteria</taxon>
        <taxon>Burkholderiales</taxon>
        <taxon>Oxalobacteraceae</taxon>
        <taxon>Telluria group</taxon>
        <taxon>Duganella</taxon>
    </lineage>
</organism>
<gene>
    <name evidence="2" type="ORF">DUPY_42050</name>
</gene>
<name>A0A1E7WD75_9BURK</name>
<accession>A0A1E7WD75</accession>
<evidence type="ECO:0000256" key="1">
    <source>
        <dbReference type="SAM" id="SignalP"/>
    </source>
</evidence>
<dbReference type="InterPro" id="IPR021557">
    <property type="entry name" value="DUF3016"/>
</dbReference>
<reference evidence="3" key="1">
    <citation type="journal article" date="2016" name="Front. Microbiol.">
        <title>Molecular Keys to the Janthinobacterium and Duganella spp. Interaction with the Plant Pathogen Fusarium graminearum.</title>
        <authorList>
            <person name="Haack F.S."/>
            <person name="Poehlein A."/>
            <person name="Kroger C."/>
            <person name="Voigt C.A."/>
            <person name="Piepenbring M."/>
            <person name="Bode H.B."/>
            <person name="Daniel R."/>
            <person name="Schafer W."/>
            <person name="Streit W.R."/>
        </authorList>
    </citation>
    <scope>NUCLEOTIDE SEQUENCE [LARGE SCALE GENOMIC DNA]</scope>
    <source>
        <strain evidence="3">T54</strain>
    </source>
</reference>
<evidence type="ECO:0000313" key="3">
    <source>
        <dbReference type="Proteomes" id="UP000175989"/>
    </source>
</evidence>
<dbReference type="PATRIC" id="fig|762836.4.peg.4331"/>
<keyword evidence="1" id="KW-0732">Signal</keyword>
<dbReference type="OrthoDB" id="195620at2"/>
<keyword evidence="3" id="KW-1185">Reference proteome</keyword>
<evidence type="ECO:0000313" key="2">
    <source>
        <dbReference type="EMBL" id="OEZ95805.1"/>
    </source>
</evidence>
<protein>
    <recommendedName>
        <fullName evidence="4">DUF3016 domain-containing protein</fullName>
    </recommendedName>
</protein>
<dbReference type="AlphaFoldDB" id="A0A1E7WD75"/>
<evidence type="ECO:0008006" key="4">
    <source>
        <dbReference type="Google" id="ProtNLM"/>
    </source>
</evidence>
<sequence>MHHLIRPAACALLAFGLAAGTASAAVTVTYVNTEKMTDVPRFETDRKSMEIDFREFFEEQAKKLPAGQDLKVEILDIDLAGDVFPRVPIRDVRVTQGTYDFPRIHLRYSIEQDGKVLRSGERELADRNYQLNANSYRSEMYHYEKQMLSEWFRKDVLAVN</sequence>
<dbReference type="EMBL" id="LROM01000119">
    <property type="protein sequence ID" value="OEZ95805.1"/>
    <property type="molecule type" value="Genomic_DNA"/>
</dbReference>
<feature type="chain" id="PRO_5009206804" description="DUF3016 domain-containing protein" evidence="1">
    <location>
        <begin position="25"/>
        <end position="160"/>
    </location>
</feature>
<comment type="caution">
    <text evidence="2">The sequence shown here is derived from an EMBL/GenBank/DDBJ whole genome shotgun (WGS) entry which is preliminary data.</text>
</comment>
<feature type="signal peptide" evidence="1">
    <location>
        <begin position="1"/>
        <end position="24"/>
    </location>
</feature>